<comment type="similarity">
    <text evidence="1 2">Belongs to the cytochrome P450 family.</text>
</comment>
<dbReference type="PANTHER" id="PTHR46696">
    <property type="entry name" value="P450, PUTATIVE (EUROFUNG)-RELATED"/>
    <property type="match status" value="1"/>
</dbReference>
<dbReference type="InterPro" id="IPR002397">
    <property type="entry name" value="Cyt_P450_B"/>
</dbReference>
<dbReference type="GO" id="GO:0005506">
    <property type="term" value="F:iron ion binding"/>
    <property type="evidence" value="ECO:0007669"/>
    <property type="project" value="InterPro"/>
</dbReference>
<dbReference type="PROSITE" id="PS00086">
    <property type="entry name" value="CYTOCHROME_P450"/>
    <property type="match status" value="1"/>
</dbReference>
<dbReference type="Pfam" id="PF00067">
    <property type="entry name" value="p450"/>
    <property type="match status" value="1"/>
</dbReference>
<dbReference type="GO" id="GO:0020037">
    <property type="term" value="F:heme binding"/>
    <property type="evidence" value="ECO:0007669"/>
    <property type="project" value="InterPro"/>
</dbReference>
<evidence type="ECO:0000313" key="3">
    <source>
        <dbReference type="EMBL" id="KAA2261510.1"/>
    </source>
</evidence>
<dbReference type="PRINTS" id="PR00385">
    <property type="entry name" value="P450"/>
</dbReference>
<dbReference type="InterPro" id="IPR036396">
    <property type="entry name" value="Cyt_P450_sf"/>
</dbReference>
<keyword evidence="4" id="KW-1185">Reference proteome</keyword>
<dbReference type="GO" id="GO:0016705">
    <property type="term" value="F:oxidoreductase activity, acting on paired donors, with incorporation or reduction of molecular oxygen"/>
    <property type="evidence" value="ECO:0007669"/>
    <property type="project" value="InterPro"/>
</dbReference>
<dbReference type="RefSeq" id="WP_149850587.1">
    <property type="nucleotide sequence ID" value="NZ_VUOB01000028.1"/>
</dbReference>
<keyword evidence="2" id="KW-0479">Metal-binding</keyword>
<dbReference type="EMBL" id="VUOB01000028">
    <property type="protein sequence ID" value="KAA2261510.1"/>
    <property type="molecule type" value="Genomic_DNA"/>
</dbReference>
<protein>
    <submittedName>
        <fullName evidence="3">Cytochrome P450</fullName>
    </submittedName>
</protein>
<keyword evidence="2" id="KW-0349">Heme</keyword>
<accession>A0A5B2XF22</accession>
<name>A0A5B2XF22_9PSEU</name>
<sequence>MTVPAADPAWQFDHLDPTLAPVFHETLSRTRTACPVTHTDRHGGYWAVLDHATVQEVAFDTGVFTSVDGDVIPTPGRDLVLIPIELDPPHQAGYRRILQRHFTRPAIARYEPVLRELTAKRLTALAAEGGGDLVPAIGQYLPPVALAEILGLPHEDGPKYIRWTNDIFLTMAAGDEAGRRRVVDAFSAQLSVEIDRQLVAGTDTVLTSIVRGEVDGRALTADERISMLILLMLGGHETTVHGISSMLHLMATVEGLRERLIAQPDLIGPMIQEVLRLESPAVSIARTASRDTELAGHRLSAGERVLMVLGSANRDGEVFERPDEFVCPRDRNPHVAFGYGVHRCVGEPLALLEMRLVAEEVLRIMPDYRLADGFEPTWLESQLVRGMASLPVVVD</sequence>
<reference evidence="3 4" key="1">
    <citation type="submission" date="2019-09" db="EMBL/GenBank/DDBJ databases">
        <title>Goodfellowia gen. nov., a new genus of the Pseudonocardineae related to Actinoalloteichus, containing Goodfellowia coeruleoviolacea gen. nov., comb. nov. gen. nov., comb. nov.</title>
        <authorList>
            <person name="Labeda D."/>
        </authorList>
    </citation>
    <scope>NUCLEOTIDE SEQUENCE [LARGE SCALE GENOMIC DNA]</scope>
    <source>
        <strain evidence="3 4">AN110305</strain>
    </source>
</reference>
<proteinExistence type="inferred from homology"/>
<dbReference type="AlphaFoldDB" id="A0A5B2XF22"/>
<dbReference type="PANTHER" id="PTHR46696:SF6">
    <property type="entry name" value="P450, PUTATIVE (EUROFUNG)-RELATED"/>
    <property type="match status" value="1"/>
</dbReference>
<dbReference type="PRINTS" id="PR00359">
    <property type="entry name" value="BP450"/>
</dbReference>
<organism evidence="3 4">
    <name type="scientific">Solihabitans fulvus</name>
    <dbReference type="NCBI Taxonomy" id="1892852"/>
    <lineage>
        <taxon>Bacteria</taxon>
        <taxon>Bacillati</taxon>
        <taxon>Actinomycetota</taxon>
        <taxon>Actinomycetes</taxon>
        <taxon>Pseudonocardiales</taxon>
        <taxon>Pseudonocardiaceae</taxon>
        <taxon>Solihabitans</taxon>
    </lineage>
</organism>
<keyword evidence="2" id="KW-0503">Monooxygenase</keyword>
<keyword evidence="2" id="KW-0408">Iron</keyword>
<evidence type="ECO:0000256" key="2">
    <source>
        <dbReference type="RuleBase" id="RU000461"/>
    </source>
</evidence>
<dbReference type="SUPFAM" id="SSF48264">
    <property type="entry name" value="Cytochrome P450"/>
    <property type="match status" value="1"/>
</dbReference>
<dbReference type="OrthoDB" id="3209493at2"/>
<comment type="caution">
    <text evidence="3">The sequence shown here is derived from an EMBL/GenBank/DDBJ whole genome shotgun (WGS) entry which is preliminary data.</text>
</comment>
<evidence type="ECO:0000256" key="1">
    <source>
        <dbReference type="ARBA" id="ARBA00010617"/>
    </source>
</evidence>
<dbReference type="InterPro" id="IPR017972">
    <property type="entry name" value="Cyt_P450_CS"/>
</dbReference>
<keyword evidence="2" id="KW-0560">Oxidoreductase</keyword>
<dbReference type="GO" id="GO:0004497">
    <property type="term" value="F:monooxygenase activity"/>
    <property type="evidence" value="ECO:0007669"/>
    <property type="project" value="UniProtKB-KW"/>
</dbReference>
<gene>
    <name evidence="3" type="ORF">F0L68_17205</name>
</gene>
<reference evidence="3 4" key="2">
    <citation type="submission" date="2019-09" db="EMBL/GenBank/DDBJ databases">
        <authorList>
            <person name="Jin C."/>
        </authorList>
    </citation>
    <scope>NUCLEOTIDE SEQUENCE [LARGE SCALE GENOMIC DNA]</scope>
    <source>
        <strain evidence="3 4">AN110305</strain>
    </source>
</reference>
<dbReference type="Gene3D" id="1.10.630.10">
    <property type="entry name" value="Cytochrome P450"/>
    <property type="match status" value="1"/>
</dbReference>
<dbReference type="Proteomes" id="UP000323454">
    <property type="component" value="Unassembled WGS sequence"/>
</dbReference>
<dbReference type="InterPro" id="IPR001128">
    <property type="entry name" value="Cyt_P450"/>
</dbReference>
<evidence type="ECO:0000313" key="4">
    <source>
        <dbReference type="Proteomes" id="UP000323454"/>
    </source>
</evidence>